<feature type="active site" evidence="9">
    <location>
        <position position="270"/>
    </location>
</feature>
<dbReference type="NCBIfam" id="TIGR00324">
    <property type="entry name" value="endA"/>
    <property type="match status" value="1"/>
</dbReference>
<dbReference type="CDD" id="cd22363">
    <property type="entry name" value="tRNA-intron_lyase_C"/>
    <property type="match status" value="1"/>
</dbReference>
<organism evidence="11 12">
    <name type="scientific">Eremothecium sinecaudum</name>
    <dbReference type="NCBI Taxonomy" id="45286"/>
    <lineage>
        <taxon>Eukaryota</taxon>
        <taxon>Fungi</taxon>
        <taxon>Dikarya</taxon>
        <taxon>Ascomycota</taxon>
        <taxon>Saccharomycotina</taxon>
        <taxon>Saccharomycetes</taxon>
        <taxon>Saccharomycetales</taxon>
        <taxon>Saccharomycetaceae</taxon>
        <taxon>Eremothecium</taxon>
    </lineage>
</organism>
<dbReference type="Proteomes" id="UP000243052">
    <property type="component" value="Chromosome ii"/>
</dbReference>
<name>A0A120K122_9SACH</name>
<comment type="subunit">
    <text evidence="6">Heterotetramer composed of SEN2, SEN15, SEN34 and SEN54. Interacts directly with SEN54.</text>
</comment>
<dbReference type="InterPro" id="IPR016589">
    <property type="entry name" value="tRNA_splic_SEN2"/>
</dbReference>
<evidence type="ECO:0000259" key="10">
    <source>
        <dbReference type="Pfam" id="PF01974"/>
    </source>
</evidence>
<dbReference type="AlphaFoldDB" id="A0A120K122"/>
<dbReference type="PIRSF" id="PIRSF011789">
    <property type="entry name" value="tRNA_splic_SEN2"/>
    <property type="match status" value="1"/>
</dbReference>
<protein>
    <recommendedName>
        <fullName evidence="7 8">tRNA-splicing endonuclease subunit Sen2</fullName>
        <ecNumber evidence="2 8">4.6.1.16</ecNumber>
    </recommendedName>
</protein>
<dbReference type="GO" id="GO:0005737">
    <property type="term" value="C:cytoplasm"/>
    <property type="evidence" value="ECO:0007669"/>
    <property type="project" value="TreeGrafter"/>
</dbReference>
<gene>
    <name evidence="11" type="ORF">AW171_hschr2477</name>
</gene>
<dbReference type="GO" id="GO:0000379">
    <property type="term" value="P:tRNA-type intron splice site recognition and cleavage"/>
    <property type="evidence" value="ECO:0007669"/>
    <property type="project" value="TreeGrafter"/>
</dbReference>
<dbReference type="GO" id="GO:0000214">
    <property type="term" value="C:tRNA-intron endonuclease complex"/>
    <property type="evidence" value="ECO:0007669"/>
    <property type="project" value="UniProtKB-UniRule"/>
</dbReference>
<reference evidence="11 12" key="1">
    <citation type="submission" date="2016-01" db="EMBL/GenBank/DDBJ databases">
        <title>Genome sequence of the yeast Holleya sinecauda.</title>
        <authorList>
            <person name="Dietrich F.S."/>
        </authorList>
    </citation>
    <scope>NUCLEOTIDE SEQUENCE [LARGE SCALE GENOMIC DNA]</scope>
    <source>
        <strain evidence="11 12">ATCC 58844</strain>
    </source>
</reference>
<dbReference type="EC" id="4.6.1.16" evidence="2 8"/>
<feature type="domain" description="tRNA intron endonuclease catalytic" evidence="10">
    <location>
        <begin position="241"/>
        <end position="320"/>
    </location>
</feature>
<comment type="function">
    <text evidence="5">Constitutes one of the two catalytic subunit of the tRNA-splicing endonuclease complex, a complex responsible for identification and cleavage of the splice sites in pre-tRNA. It cleaves pre-tRNA at the 5'- and 3'-splice sites to release the intron. The products are an intron and two tRNA half-molecules bearing 2',3'-cyclic phosphate and 5'-OH termini. There are no conserved sequences at the splice sites, but the intron is invariably located at the same site in the gene, placing the splice sites an invariant distance from the constant structural features of the tRNA body. This subunit may anchor the endonuclease complex to the nuclear membrane. Probably carries the active site for 5'-splice site cleavage.</text>
</comment>
<dbReference type="GO" id="GO:0000213">
    <property type="term" value="F:tRNA-intron lyase activity"/>
    <property type="evidence" value="ECO:0007669"/>
    <property type="project" value="UniProtKB-UniRule"/>
</dbReference>
<sequence>MPKFNPNKSKYAHPLPLECINLPQVLPHNPVSWLYFCYRYITSINKICEKIPLTISDEGKLLVISKTHIKYLWSHGFFGTGQLSRSEPTWHARTTDRLQIGKGVQQTRRLEEITQLRRTQRLEYKKERAKFEEKMLTLRQQGALDEEIIIQERLFLRQLRDKELEGTLQHQGSSPKKVRLEDTDLILEDGNTILDLENLELMPVEALFLTFALPILAIRTQDLLSLILTDDPTIDEILGICRKYVVYHHYRSRGWCVRSGIKFGCDFILYKRGPPFHHAEFCIMILAAEKPSPDYTWFSTAARVVAGAKKSLVLTYVNTECSKEQIMSFWDQQNYLELFSVFKVGELTYKRWIPGKNRD</sequence>
<dbReference type="EMBL" id="CP014242">
    <property type="protein sequence ID" value="AMD18949.1"/>
    <property type="molecule type" value="Genomic_DNA"/>
</dbReference>
<comment type="similarity">
    <text evidence="1 8">Belongs to the tRNA-intron endonuclease family.</text>
</comment>
<dbReference type="InterPro" id="IPR006676">
    <property type="entry name" value="tRNA_splic"/>
</dbReference>
<dbReference type="STRING" id="45286.A0A120K122"/>
<dbReference type="FunFam" id="3.40.1350.10:FF:000011">
    <property type="entry name" value="tRNA-splicing endonuclease subunit Sen2"/>
    <property type="match status" value="1"/>
</dbReference>
<dbReference type="InterPro" id="IPR011856">
    <property type="entry name" value="tRNA_endonuc-like_dom_sf"/>
</dbReference>
<evidence type="ECO:0000256" key="9">
    <source>
        <dbReference type="PIRSR" id="PIRSR011789-1"/>
    </source>
</evidence>
<evidence type="ECO:0000256" key="2">
    <source>
        <dbReference type="ARBA" id="ARBA00012573"/>
    </source>
</evidence>
<dbReference type="Pfam" id="PF01974">
    <property type="entry name" value="tRNA_int_endo"/>
    <property type="match status" value="1"/>
</dbReference>
<evidence type="ECO:0000313" key="12">
    <source>
        <dbReference type="Proteomes" id="UP000243052"/>
    </source>
</evidence>
<evidence type="ECO:0000256" key="4">
    <source>
        <dbReference type="ARBA" id="ARBA00023239"/>
    </source>
</evidence>
<evidence type="ECO:0000256" key="5">
    <source>
        <dbReference type="ARBA" id="ARBA00054838"/>
    </source>
</evidence>
<dbReference type="PANTHER" id="PTHR21227:SF0">
    <property type="entry name" value="TRNA-SPLICING ENDONUCLEASE SUBUNIT SEN2"/>
    <property type="match status" value="1"/>
</dbReference>
<dbReference type="InterPro" id="IPR036167">
    <property type="entry name" value="tRNA_intron_Endo_cat-like_sf"/>
</dbReference>
<keyword evidence="4 8" id="KW-0456">Lyase</keyword>
<feature type="active site" evidence="9">
    <location>
        <position position="310"/>
    </location>
</feature>
<dbReference type="GO" id="GO:0003676">
    <property type="term" value="F:nucleic acid binding"/>
    <property type="evidence" value="ECO:0007669"/>
    <property type="project" value="InterPro"/>
</dbReference>
<dbReference type="Gene3D" id="3.40.1350.10">
    <property type="match status" value="1"/>
</dbReference>
<evidence type="ECO:0000256" key="6">
    <source>
        <dbReference type="ARBA" id="ARBA00062061"/>
    </source>
</evidence>
<dbReference type="SUPFAM" id="SSF53032">
    <property type="entry name" value="tRNA-intron endonuclease catalytic domain-like"/>
    <property type="match status" value="1"/>
</dbReference>
<evidence type="ECO:0000256" key="8">
    <source>
        <dbReference type="PIRNR" id="PIRNR011789"/>
    </source>
</evidence>
<dbReference type="InterPro" id="IPR006677">
    <property type="entry name" value="tRNA_intron_Endonuc_cat-like"/>
</dbReference>
<proteinExistence type="inferred from homology"/>
<dbReference type="GeneID" id="28722141"/>
<accession>A0A120K122</accession>
<evidence type="ECO:0000256" key="7">
    <source>
        <dbReference type="ARBA" id="ARBA00071058"/>
    </source>
</evidence>
<keyword evidence="12" id="KW-1185">Reference proteome</keyword>
<evidence type="ECO:0000256" key="1">
    <source>
        <dbReference type="ARBA" id="ARBA00008078"/>
    </source>
</evidence>
<dbReference type="RefSeq" id="XP_017985945.1">
    <property type="nucleotide sequence ID" value="XM_018130456.1"/>
</dbReference>
<feature type="active site" evidence="9">
    <location>
        <position position="278"/>
    </location>
</feature>
<evidence type="ECO:0000256" key="3">
    <source>
        <dbReference type="ARBA" id="ARBA00022694"/>
    </source>
</evidence>
<dbReference type="OrthoDB" id="10249562at2759"/>
<dbReference type="PANTHER" id="PTHR21227">
    <property type="entry name" value="TRNA-SPLICING ENDONUCLEASE SUBUNIT SEN2"/>
    <property type="match status" value="1"/>
</dbReference>
<keyword evidence="3 8" id="KW-0819">tRNA processing</keyword>
<evidence type="ECO:0000313" key="11">
    <source>
        <dbReference type="EMBL" id="AMD18949.1"/>
    </source>
</evidence>